<evidence type="ECO:0000313" key="7">
    <source>
        <dbReference type="Proteomes" id="UP001209654"/>
    </source>
</evidence>
<organism evidence="6 7">
    <name type="scientific">Arthrobacter mangrovi</name>
    <dbReference type="NCBI Taxonomy" id="2966350"/>
    <lineage>
        <taxon>Bacteria</taxon>
        <taxon>Bacillati</taxon>
        <taxon>Actinomycetota</taxon>
        <taxon>Actinomycetes</taxon>
        <taxon>Micrococcales</taxon>
        <taxon>Micrococcaceae</taxon>
        <taxon>Arthrobacter</taxon>
    </lineage>
</organism>
<name>A0ABQ5N045_9MICC</name>
<comment type="caution">
    <text evidence="6">The sequence shown here is derived from an EMBL/GenBank/DDBJ whole genome shotgun (WGS) entry which is preliminary data.</text>
</comment>
<comment type="function">
    <text evidence="1">Required for the transposition of the insertion element.</text>
</comment>
<gene>
    <name evidence="6" type="ORF">AHIS1636_40340</name>
</gene>
<dbReference type="Proteomes" id="UP001209654">
    <property type="component" value="Unassembled WGS sequence"/>
</dbReference>
<dbReference type="InterPro" id="IPR001207">
    <property type="entry name" value="Transposase_mutator"/>
</dbReference>
<accession>A0ABQ5N045</accession>
<keyword evidence="5" id="KW-0233">DNA recombination</keyword>
<evidence type="ECO:0000256" key="3">
    <source>
        <dbReference type="ARBA" id="ARBA00022578"/>
    </source>
</evidence>
<keyword evidence="7" id="KW-1185">Reference proteome</keyword>
<keyword evidence="3" id="KW-0815">Transposition</keyword>
<evidence type="ECO:0000256" key="5">
    <source>
        <dbReference type="ARBA" id="ARBA00023172"/>
    </source>
</evidence>
<comment type="similarity">
    <text evidence="2">Belongs to the transposase mutator family.</text>
</comment>
<reference evidence="6 7" key="1">
    <citation type="journal article" date="2023" name="Int. J. Syst. Evol. Microbiol.">
        <title>Arthrobacter mangrovi sp. nov., an actinobacterium isolated from the rhizosphere of a mangrove.</title>
        <authorList>
            <person name="Hamada M."/>
            <person name="Saitou S."/>
            <person name="Enomoto N."/>
            <person name="Nanri K."/>
            <person name="Hidaka K."/>
            <person name="Miura T."/>
            <person name="Tamura T."/>
        </authorList>
    </citation>
    <scope>NUCLEOTIDE SEQUENCE [LARGE SCALE GENOMIC DNA]</scope>
    <source>
        <strain evidence="6 7">NBRC 112813</strain>
    </source>
</reference>
<dbReference type="EMBL" id="BRVS01000049">
    <property type="protein sequence ID" value="GLB69588.1"/>
    <property type="molecule type" value="Genomic_DNA"/>
</dbReference>
<evidence type="ECO:0000313" key="6">
    <source>
        <dbReference type="EMBL" id="GLB69588.1"/>
    </source>
</evidence>
<evidence type="ECO:0000256" key="4">
    <source>
        <dbReference type="ARBA" id="ARBA00023125"/>
    </source>
</evidence>
<protein>
    <recommendedName>
        <fullName evidence="8">Mutator family transposase</fullName>
    </recommendedName>
</protein>
<evidence type="ECO:0000256" key="2">
    <source>
        <dbReference type="ARBA" id="ARBA00010961"/>
    </source>
</evidence>
<evidence type="ECO:0000256" key="1">
    <source>
        <dbReference type="ARBA" id="ARBA00002190"/>
    </source>
</evidence>
<dbReference type="Pfam" id="PF00872">
    <property type="entry name" value="Transposase_mut"/>
    <property type="match status" value="1"/>
</dbReference>
<sequence>MSTEVGPDEIEVLPDCRTSFEPVIVPKRNRRPDGMDQIVLSLYAQRLPTREISADFEDLLGPGVQDTISRIT</sequence>
<evidence type="ECO:0008006" key="8">
    <source>
        <dbReference type="Google" id="ProtNLM"/>
    </source>
</evidence>
<keyword evidence="4" id="KW-0238">DNA-binding</keyword>
<proteinExistence type="inferred from homology"/>